<dbReference type="GO" id="GO:0008270">
    <property type="term" value="F:zinc ion binding"/>
    <property type="evidence" value="ECO:0007669"/>
    <property type="project" value="UniProtKB-KW"/>
</dbReference>
<feature type="domain" description="C2H2-type" evidence="4">
    <location>
        <begin position="129"/>
        <end position="152"/>
    </location>
</feature>
<reference evidence="5 6" key="1">
    <citation type="journal article" date="2023" name="Hortic Res">
        <title>Pangenome of water caltrop reveals structural variations and asymmetric subgenome divergence after allopolyploidization.</title>
        <authorList>
            <person name="Zhang X."/>
            <person name="Chen Y."/>
            <person name="Wang L."/>
            <person name="Yuan Y."/>
            <person name="Fang M."/>
            <person name="Shi L."/>
            <person name="Lu R."/>
            <person name="Comes H.P."/>
            <person name="Ma Y."/>
            <person name="Chen Y."/>
            <person name="Huang G."/>
            <person name="Zhou Y."/>
            <person name="Zheng Z."/>
            <person name="Qiu Y."/>
        </authorList>
    </citation>
    <scope>NUCLEOTIDE SEQUENCE [LARGE SCALE GENOMIC DNA]</scope>
    <source>
        <strain evidence="5">F231</strain>
    </source>
</reference>
<organism evidence="5 6">
    <name type="scientific">Trapa natans</name>
    <name type="common">Water chestnut</name>
    <dbReference type="NCBI Taxonomy" id="22666"/>
    <lineage>
        <taxon>Eukaryota</taxon>
        <taxon>Viridiplantae</taxon>
        <taxon>Streptophyta</taxon>
        <taxon>Embryophyta</taxon>
        <taxon>Tracheophyta</taxon>
        <taxon>Spermatophyta</taxon>
        <taxon>Magnoliopsida</taxon>
        <taxon>eudicotyledons</taxon>
        <taxon>Gunneridae</taxon>
        <taxon>Pentapetalae</taxon>
        <taxon>rosids</taxon>
        <taxon>malvids</taxon>
        <taxon>Myrtales</taxon>
        <taxon>Lythraceae</taxon>
        <taxon>Trapa</taxon>
    </lineage>
</organism>
<evidence type="ECO:0000256" key="2">
    <source>
        <dbReference type="SAM" id="Phobius"/>
    </source>
</evidence>
<name>A0AAN7ME18_TRANT</name>
<gene>
    <name evidence="5" type="ORF">SAY86_003366</name>
</gene>
<keyword evidence="3" id="KW-0732">Signal</keyword>
<keyword evidence="6" id="KW-1185">Reference proteome</keyword>
<evidence type="ECO:0000313" key="5">
    <source>
        <dbReference type="EMBL" id="KAK4803549.1"/>
    </source>
</evidence>
<comment type="caution">
    <text evidence="5">The sequence shown here is derived from an EMBL/GenBank/DDBJ whole genome shotgun (WGS) entry which is preliminary data.</text>
</comment>
<evidence type="ECO:0000259" key="4">
    <source>
        <dbReference type="PROSITE" id="PS50157"/>
    </source>
</evidence>
<feature type="chain" id="PRO_5042891938" description="C2H2-type domain-containing protein" evidence="3">
    <location>
        <begin position="48"/>
        <end position="295"/>
    </location>
</feature>
<dbReference type="PROSITE" id="PS50157">
    <property type="entry name" value="ZINC_FINGER_C2H2_2"/>
    <property type="match status" value="1"/>
</dbReference>
<dbReference type="PANTHER" id="PTHR21385">
    <property type="entry name" value="ZINC FINGER PROTEIN-RELATED"/>
    <property type="match status" value="1"/>
</dbReference>
<accession>A0AAN7ME18</accession>
<evidence type="ECO:0000313" key="6">
    <source>
        <dbReference type="Proteomes" id="UP001346149"/>
    </source>
</evidence>
<dbReference type="PROSITE" id="PS00028">
    <property type="entry name" value="ZINC_FINGER_C2H2_1"/>
    <property type="match status" value="1"/>
</dbReference>
<keyword evidence="2" id="KW-0472">Membrane</keyword>
<keyword evidence="2" id="KW-0812">Transmembrane</keyword>
<dbReference type="PANTHER" id="PTHR21385:SF5">
    <property type="entry name" value="C2H2-TYPE DOMAIN-CONTAINING PROTEIN"/>
    <property type="match status" value="1"/>
</dbReference>
<feature type="signal peptide" evidence="3">
    <location>
        <begin position="1"/>
        <end position="47"/>
    </location>
</feature>
<sequence>MCTGVPSLSRISDPMETPSAMASSWNHLPFEFLFCLLLLLQSSVVSSASPSQDSKSASRNFGSEHGAAAHEVHCSRERSRAASKIIAEYLTPFLEKERYQLSENCRLHHENNLYRDQEEHKMHVDLNEWKCGYCGKRFYEEKYLDMHFDNRHYEMLNVSHVKCFADLCGALHCDAMMDFKPQKSKCNPAAAARNKHLCESLADNCFPGNQGPTAIRLHEFFLRQFCDAHTCKGGRKPFSRGRRKRRSVFYLVISILVLMLLPVLYLFIYLYQRGIRRGSQELRRISRTTQKKKPS</sequence>
<protein>
    <recommendedName>
        <fullName evidence="4">C2H2-type domain-containing protein</fullName>
    </recommendedName>
</protein>
<proteinExistence type="predicted"/>
<keyword evidence="1" id="KW-0862">Zinc</keyword>
<keyword evidence="1" id="KW-0863">Zinc-finger</keyword>
<evidence type="ECO:0000256" key="3">
    <source>
        <dbReference type="SAM" id="SignalP"/>
    </source>
</evidence>
<dbReference type="InterPro" id="IPR013087">
    <property type="entry name" value="Znf_C2H2_type"/>
</dbReference>
<dbReference type="EMBL" id="JAXQNO010000001">
    <property type="protein sequence ID" value="KAK4803549.1"/>
    <property type="molecule type" value="Genomic_DNA"/>
</dbReference>
<evidence type="ECO:0000256" key="1">
    <source>
        <dbReference type="PROSITE-ProRule" id="PRU00042"/>
    </source>
</evidence>
<dbReference type="Proteomes" id="UP001346149">
    <property type="component" value="Unassembled WGS sequence"/>
</dbReference>
<keyword evidence="1" id="KW-0479">Metal-binding</keyword>
<keyword evidence="2" id="KW-1133">Transmembrane helix</keyword>
<feature type="transmembrane region" description="Helical" evidence="2">
    <location>
        <begin position="248"/>
        <end position="271"/>
    </location>
</feature>
<dbReference type="AlphaFoldDB" id="A0AAN7ME18"/>